<keyword evidence="1" id="KW-0238">DNA-binding</keyword>
<dbReference type="AlphaFoldDB" id="A0A067T808"/>
<dbReference type="STRING" id="685588.A0A067T808"/>
<dbReference type="HOGENOM" id="CLU_003292_2_1_1"/>
<evidence type="ECO:0008006" key="4">
    <source>
        <dbReference type="Google" id="ProtNLM"/>
    </source>
</evidence>
<dbReference type="Proteomes" id="UP000027222">
    <property type="component" value="Unassembled WGS sequence"/>
</dbReference>
<dbReference type="EMBL" id="KL142374">
    <property type="protein sequence ID" value="KDR78457.1"/>
    <property type="molecule type" value="Genomic_DNA"/>
</dbReference>
<evidence type="ECO:0000313" key="3">
    <source>
        <dbReference type="Proteomes" id="UP000027222"/>
    </source>
</evidence>
<protein>
    <recommendedName>
        <fullName evidence="4">Core-binding (CB) domain-containing protein</fullName>
    </recommendedName>
</protein>
<organism evidence="2 3">
    <name type="scientific">Galerina marginata (strain CBS 339.88)</name>
    <dbReference type="NCBI Taxonomy" id="685588"/>
    <lineage>
        <taxon>Eukaryota</taxon>
        <taxon>Fungi</taxon>
        <taxon>Dikarya</taxon>
        <taxon>Basidiomycota</taxon>
        <taxon>Agaricomycotina</taxon>
        <taxon>Agaricomycetes</taxon>
        <taxon>Agaricomycetidae</taxon>
        <taxon>Agaricales</taxon>
        <taxon>Agaricineae</taxon>
        <taxon>Strophariaceae</taxon>
        <taxon>Galerina</taxon>
    </lineage>
</organism>
<evidence type="ECO:0000313" key="2">
    <source>
        <dbReference type="EMBL" id="KDR78457.1"/>
    </source>
</evidence>
<name>A0A067T808_GALM3</name>
<gene>
    <name evidence="2" type="ORF">GALMADRAFT_137530</name>
</gene>
<dbReference type="SUPFAM" id="SSF47823">
    <property type="entry name" value="lambda integrase-like, N-terminal domain"/>
    <property type="match status" value="1"/>
</dbReference>
<sequence>MLESSVDIETRKNYGAGLLRFTQFCDKFQIPEDQRVPATEQLLSLFVADAGASKVTAKTVSSWLTGLKMWHVMNGTDWKGGELLKRAKKGVAKLAPNASTPAKEPATYEHMLALRHKLNLANTRDAAIWGATSTAFKDCTRLGELLPKTRSSFNAKKNVTRGCPVKRGNTASGKRRFVQFKIPWSKTTGFKGAWISLQARMISWTVLQHLNTTFL</sequence>
<dbReference type="Gene3D" id="1.10.150.130">
    <property type="match status" value="1"/>
</dbReference>
<dbReference type="OrthoDB" id="2506773at2759"/>
<evidence type="ECO:0000256" key="1">
    <source>
        <dbReference type="ARBA" id="ARBA00023125"/>
    </source>
</evidence>
<dbReference type="InterPro" id="IPR010998">
    <property type="entry name" value="Integrase_recombinase_N"/>
</dbReference>
<dbReference type="GO" id="GO:0003677">
    <property type="term" value="F:DNA binding"/>
    <property type="evidence" value="ECO:0007669"/>
    <property type="project" value="UniProtKB-KW"/>
</dbReference>
<accession>A0A067T808</accession>
<proteinExistence type="predicted"/>
<reference evidence="3" key="1">
    <citation type="journal article" date="2014" name="Proc. Natl. Acad. Sci. U.S.A.">
        <title>Extensive sampling of basidiomycete genomes demonstrates inadequacy of the white-rot/brown-rot paradigm for wood decay fungi.</title>
        <authorList>
            <person name="Riley R."/>
            <person name="Salamov A.A."/>
            <person name="Brown D.W."/>
            <person name="Nagy L.G."/>
            <person name="Floudas D."/>
            <person name="Held B.W."/>
            <person name="Levasseur A."/>
            <person name="Lombard V."/>
            <person name="Morin E."/>
            <person name="Otillar R."/>
            <person name="Lindquist E.A."/>
            <person name="Sun H."/>
            <person name="LaButti K.M."/>
            <person name="Schmutz J."/>
            <person name="Jabbour D."/>
            <person name="Luo H."/>
            <person name="Baker S.E."/>
            <person name="Pisabarro A.G."/>
            <person name="Walton J.D."/>
            <person name="Blanchette R.A."/>
            <person name="Henrissat B."/>
            <person name="Martin F."/>
            <person name="Cullen D."/>
            <person name="Hibbett D.S."/>
            <person name="Grigoriev I.V."/>
        </authorList>
    </citation>
    <scope>NUCLEOTIDE SEQUENCE [LARGE SCALE GENOMIC DNA]</scope>
    <source>
        <strain evidence="3">CBS 339.88</strain>
    </source>
</reference>
<keyword evidence="3" id="KW-1185">Reference proteome</keyword>